<dbReference type="Gene3D" id="3.40.50.720">
    <property type="entry name" value="NAD(P)-binding Rossmann-like Domain"/>
    <property type="match status" value="2"/>
</dbReference>
<dbReference type="PANTHER" id="PTHR43333:SF1">
    <property type="entry name" value="D-ISOMER SPECIFIC 2-HYDROXYACID DEHYDROGENASE NAD-BINDING DOMAIN-CONTAINING PROTEIN"/>
    <property type="match status" value="1"/>
</dbReference>
<dbReference type="InterPro" id="IPR036291">
    <property type="entry name" value="NAD(P)-bd_dom_sf"/>
</dbReference>
<dbReference type="PRINTS" id="PR00411">
    <property type="entry name" value="PNDRDTASEI"/>
</dbReference>
<name>A0A399RAN1_9PROT</name>
<accession>A0A399RAN1</accession>
<proteinExistence type="predicted"/>
<sequence length="310" mass="32976">MSWTTEAVSVRILDKHEAVMRDVLSARFPSVRFVDSAAEASGLKVLMSFRPPTDEPLEAYDWVHSVGAGVDHLCEALSGSGPAPVITRTTGHMGQQIGEYCLGYALAHFQKMAVRRALQAKAAWDKQDASPHYMFDASVAVVGTGSIGSGIARAFKALGADVTGYSRSGTGRADFDRVLALDSFAAGRSPDVFILALPATADTDGLIDASMLQALDGALLINVGRGSTLDHAALRAALGAGHVSHAVLDVFEAEPLPRDDWRWAHPHVTVTPHVSGLTLPDDAVNRFCDLLEAYLDTGEPPASVDIQRGY</sequence>
<keyword evidence="1" id="KW-0560">Oxidoreductase</keyword>
<dbReference type="AlphaFoldDB" id="A0A399RAN1"/>
<evidence type="ECO:0000313" key="4">
    <source>
        <dbReference type="EMBL" id="RIJ27843.1"/>
    </source>
</evidence>
<feature type="domain" description="D-isomer specific 2-hydroxyacid dehydrogenase NAD-binding" evidence="3">
    <location>
        <begin position="103"/>
        <end position="275"/>
    </location>
</feature>
<protein>
    <recommendedName>
        <fullName evidence="3">D-isomer specific 2-hydroxyacid dehydrogenase NAD-binding domain-containing protein</fullName>
    </recommendedName>
</protein>
<dbReference type="SUPFAM" id="SSF51735">
    <property type="entry name" value="NAD(P)-binding Rossmann-fold domains"/>
    <property type="match status" value="1"/>
</dbReference>
<dbReference type="Proteomes" id="UP000266385">
    <property type="component" value="Unassembled WGS sequence"/>
</dbReference>
<keyword evidence="5" id="KW-1185">Reference proteome</keyword>
<keyword evidence="2" id="KW-0520">NAD</keyword>
<evidence type="ECO:0000259" key="3">
    <source>
        <dbReference type="Pfam" id="PF02826"/>
    </source>
</evidence>
<evidence type="ECO:0000256" key="1">
    <source>
        <dbReference type="ARBA" id="ARBA00023002"/>
    </source>
</evidence>
<dbReference type="OrthoDB" id="9787219at2"/>
<dbReference type="InterPro" id="IPR029752">
    <property type="entry name" value="D-isomer_DH_CS1"/>
</dbReference>
<dbReference type="Pfam" id="PF02826">
    <property type="entry name" value="2-Hacid_dh_C"/>
    <property type="match status" value="1"/>
</dbReference>
<dbReference type="GO" id="GO:0051287">
    <property type="term" value="F:NAD binding"/>
    <property type="evidence" value="ECO:0007669"/>
    <property type="project" value="InterPro"/>
</dbReference>
<dbReference type="InterPro" id="IPR006140">
    <property type="entry name" value="D-isomer_DH_NAD-bd"/>
</dbReference>
<gene>
    <name evidence="4" type="ORF">D1223_10480</name>
</gene>
<evidence type="ECO:0000313" key="5">
    <source>
        <dbReference type="Proteomes" id="UP000266385"/>
    </source>
</evidence>
<dbReference type="PROSITE" id="PS00065">
    <property type="entry name" value="D_2_HYDROXYACID_DH_1"/>
    <property type="match status" value="1"/>
</dbReference>
<dbReference type="EMBL" id="QWFX01000013">
    <property type="protein sequence ID" value="RIJ27843.1"/>
    <property type="molecule type" value="Genomic_DNA"/>
</dbReference>
<organism evidence="4 5">
    <name type="scientific">Henriciella mobilis</name>
    <dbReference type="NCBI Taxonomy" id="2305467"/>
    <lineage>
        <taxon>Bacteria</taxon>
        <taxon>Pseudomonadati</taxon>
        <taxon>Pseudomonadota</taxon>
        <taxon>Alphaproteobacteria</taxon>
        <taxon>Hyphomonadales</taxon>
        <taxon>Hyphomonadaceae</taxon>
        <taxon>Henriciella</taxon>
    </lineage>
</organism>
<comment type="caution">
    <text evidence="4">The sequence shown here is derived from an EMBL/GenBank/DDBJ whole genome shotgun (WGS) entry which is preliminary data.</text>
</comment>
<reference evidence="4 5" key="1">
    <citation type="submission" date="2018-08" db="EMBL/GenBank/DDBJ databases">
        <title>Henriciella mobilis sp. nov., isolated from seawater.</title>
        <authorList>
            <person name="Cheng H."/>
            <person name="Wu Y.-H."/>
            <person name="Xu X.-W."/>
            <person name="Guo L.-L."/>
        </authorList>
    </citation>
    <scope>NUCLEOTIDE SEQUENCE [LARGE SCALE GENOMIC DNA]</scope>
    <source>
        <strain evidence="4 5">JN25</strain>
    </source>
</reference>
<evidence type="ECO:0000256" key="2">
    <source>
        <dbReference type="ARBA" id="ARBA00023027"/>
    </source>
</evidence>
<dbReference type="RefSeq" id="WP_119376382.1">
    <property type="nucleotide sequence ID" value="NZ_QWFX01000013.1"/>
</dbReference>
<dbReference type="GO" id="GO:0016616">
    <property type="term" value="F:oxidoreductase activity, acting on the CH-OH group of donors, NAD or NADP as acceptor"/>
    <property type="evidence" value="ECO:0007669"/>
    <property type="project" value="UniProtKB-ARBA"/>
</dbReference>
<dbReference type="PANTHER" id="PTHR43333">
    <property type="entry name" value="2-HACID_DH_C DOMAIN-CONTAINING PROTEIN"/>
    <property type="match status" value="1"/>
</dbReference>